<evidence type="ECO:0000313" key="2">
    <source>
        <dbReference type="Proteomes" id="UP000596661"/>
    </source>
</evidence>
<evidence type="ECO:0008006" key="3">
    <source>
        <dbReference type="Google" id="ProtNLM"/>
    </source>
</evidence>
<dbReference type="AlphaFoldDB" id="A0A803R8X2"/>
<keyword evidence="2" id="KW-1185">Reference proteome</keyword>
<dbReference type="EMBL" id="UZAU01000721">
    <property type="status" value="NOT_ANNOTATED_CDS"/>
    <property type="molecule type" value="Genomic_DNA"/>
</dbReference>
<sequence>MFSIFAIIVQDCQSLLLSLPNVKVHFVKQSTNRLADVIARFSRSFSDHTICETNAPAIMLDILYFKC</sequence>
<evidence type="ECO:0000313" key="1">
    <source>
        <dbReference type="EnsemblPlants" id="cds.novel_model_6497_5bd9a17a"/>
    </source>
</evidence>
<reference evidence="1" key="1">
    <citation type="submission" date="2018-11" db="EMBL/GenBank/DDBJ databases">
        <authorList>
            <person name="Grassa J C."/>
        </authorList>
    </citation>
    <scope>NUCLEOTIDE SEQUENCE [LARGE SCALE GENOMIC DNA]</scope>
</reference>
<dbReference type="EnsemblPlants" id="novel_model_6497_5bd9a17a">
    <property type="protein sequence ID" value="cds.novel_model_6497_5bd9a17a"/>
    <property type="gene ID" value="novel_gene_3400_5bd9a17a"/>
</dbReference>
<organism evidence="1 2">
    <name type="scientific">Cannabis sativa</name>
    <name type="common">Hemp</name>
    <name type="synonym">Marijuana</name>
    <dbReference type="NCBI Taxonomy" id="3483"/>
    <lineage>
        <taxon>Eukaryota</taxon>
        <taxon>Viridiplantae</taxon>
        <taxon>Streptophyta</taxon>
        <taxon>Embryophyta</taxon>
        <taxon>Tracheophyta</taxon>
        <taxon>Spermatophyta</taxon>
        <taxon>Magnoliopsida</taxon>
        <taxon>eudicotyledons</taxon>
        <taxon>Gunneridae</taxon>
        <taxon>Pentapetalae</taxon>
        <taxon>rosids</taxon>
        <taxon>fabids</taxon>
        <taxon>Rosales</taxon>
        <taxon>Cannabaceae</taxon>
        <taxon>Cannabis</taxon>
    </lineage>
</organism>
<proteinExistence type="predicted"/>
<protein>
    <recommendedName>
        <fullName evidence="3">RNase H type-1 domain-containing protein</fullName>
    </recommendedName>
</protein>
<accession>A0A803R8X2</accession>
<reference evidence="1" key="2">
    <citation type="submission" date="2021-03" db="UniProtKB">
        <authorList>
            <consortium name="EnsemblPlants"/>
        </authorList>
    </citation>
    <scope>IDENTIFICATION</scope>
</reference>
<dbReference type="Proteomes" id="UP000596661">
    <property type="component" value="Chromosome 9"/>
</dbReference>
<dbReference type="Gramene" id="novel_model_6497_5bd9a17a">
    <property type="protein sequence ID" value="cds.novel_model_6497_5bd9a17a"/>
    <property type="gene ID" value="novel_gene_3400_5bd9a17a"/>
</dbReference>
<name>A0A803R8X2_CANSA</name>